<feature type="domain" description="Myb-like" evidence="2">
    <location>
        <begin position="78"/>
        <end position="128"/>
    </location>
</feature>
<dbReference type="RefSeq" id="XP_005712665.1">
    <property type="nucleotide sequence ID" value="XM_005712608.1"/>
</dbReference>
<feature type="domain" description="Myb-like" evidence="2">
    <location>
        <begin position="18"/>
        <end position="77"/>
    </location>
</feature>
<dbReference type="GO" id="GO:0000978">
    <property type="term" value="F:RNA polymerase II cis-regulatory region sequence-specific DNA binding"/>
    <property type="evidence" value="ECO:0007669"/>
    <property type="project" value="TreeGrafter"/>
</dbReference>
<dbReference type="PANTHER" id="PTHR45614:SF25">
    <property type="entry name" value="MYB PROTEIN"/>
    <property type="match status" value="1"/>
</dbReference>
<sequence>MPPPANASGTSRATGQKGWSRRSASWTPQEDARLVELVKKESAVPPSISASKTWSRVASQLTNRTGKQCRERYLNQLKPGIRRDPWSPEEERILRETHAKIGNKWVTIAQQLPGRTDNCVKNHWNSMLRKRQRREAALRATEAEVVATLGSAQGHKLHHDFKSEADLSVHTGYATPSGVSSSYHDLPTSGVPSPYTASSPITPKRDSKLQISTLVAHSRKELLTWSVPYVQHVNIGPALYGSEAVKAQNAKLQMSAPVARNVLGDSVPLQTSSPHLCANRSAPLFPAPLFPNEANSPVVASPGCGLSGSPMPKVVVPSPMRSMMSPTSTDQRTLNSPETIAARDVRIAPPVRRSSRLLSYGSKNTGPSTLPCKPMKSLRKTRMSSGLLGDEVGANPLAALAAAASSVPPSPLTPESRFSATSRSRSVSPDPRLWQRRSKATACTNSVRAGLQIQKPLVGMNTVSRSGPTGERSRSDDSECRRAEHVDGNK</sequence>
<reference evidence="5" key="1">
    <citation type="journal article" date="2013" name="Proc. Natl. Acad. Sci. U.S.A.">
        <title>Genome structure and metabolic features in the red seaweed Chondrus crispus shed light on evolution of the Archaeplastida.</title>
        <authorList>
            <person name="Collen J."/>
            <person name="Porcel B."/>
            <person name="Carre W."/>
            <person name="Ball S.G."/>
            <person name="Chaparro C."/>
            <person name="Tonon T."/>
            <person name="Barbeyron T."/>
            <person name="Michel G."/>
            <person name="Noel B."/>
            <person name="Valentin K."/>
            <person name="Elias M."/>
            <person name="Artiguenave F."/>
            <person name="Arun A."/>
            <person name="Aury J.M."/>
            <person name="Barbosa-Neto J.F."/>
            <person name="Bothwell J.H."/>
            <person name="Bouget F.Y."/>
            <person name="Brillet L."/>
            <person name="Cabello-Hurtado F."/>
            <person name="Capella-Gutierrez S."/>
            <person name="Charrier B."/>
            <person name="Cladiere L."/>
            <person name="Cock J.M."/>
            <person name="Coelho S.M."/>
            <person name="Colleoni C."/>
            <person name="Czjzek M."/>
            <person name="Da Silva C."/>
            <person name="Delage L."/>
            <person name="Denoeud F."/>
            <person name="Deschamps P."/>
            <person name="Dittami S.M."/>
            <person name="Gabaldon T."/>
            <person name="Gachon C.M."/>
            <person name="Groisillier A."/>
            <person name="Herve C."/>
            <person name="Jabbari K."/>
            <person name="Katinka M."/>
            <person name="Kloareg B."/>
            <person name="Kowalczyk N."/>
            <person name="Labadie K."/>
            <person name="Leblanc C."/>
            <person name="Lopez P.J."/>
            <person name="McLachlan D.H."/>
            <person name="Meslet-Cladiere L."/>
            <person name="Moustafa A."/>
            <person name="Nehr Z."/>
            <person name="Nyvall Collen P."/>
            <person name="Panaud O."/>
            <person name="Partensky F."/>
            <person name="Poulain J."/>
            <person name="Rensing S.A."/>
            <person name="Rousvoal S."/>
            <person name="Samson G."/>
            <person name="Symeonidi A."/>
            <person name="Weissenbach J."/>
            <person name="Zambounis A."/>
            <person name="Wincker P."/>
            <person name="Boyen C."/>
        </authorList>
    </citation>
    <scope>NUCLEOTIDE SEQUENCE [LARGE SCALE GENOMIC DNA]</scope>
    <source>
        <strain evidence="5">cv. Stackhouse</strain>
    </source>
</reference>
<dbReference type="InterPro" id="IPR009057">
    <property type="entry name" value="Homeodomain-like_sf"/>
</dbReference>
<feature type="compositionally biased region" description="Basic and acidic residues" evidence="1">
    <location>
        <begin position="471"/>
        <end position="490"/>
    </location>
</feature>
<evidence type="ECO:0000313" key="5">
    <source>
        <dbReference type="Proteomes" id="UP000012073"/>
    </source>
</evidence>
<dbReference type="KEGG" id="ccp:CHC_T00001660001"/>
<dbReference type="OrthoDB" id="5461at2759"/>
<protein>
    <submittedName>
        <fullName evidence="4">Uncharacterized protein</fullName>
    </submittedName>
</protein>
<dbReference type="InterPro" id="IPR050560">
    <property type="entry name" value="MYB_TF"/>
</dbReference>
<dbReference type="Pfam" id="PF13921">
    <property type="entry name" value="Myb_DNA-bind_6"/>
    <property type="match status" value="1"/>
</dbReference>
<dbReference type="Proteomes" id="UP000012073">
    <property type="component" value="Unassembled WGS sequence"/>
</dbReference>
<dbReference type="SMART" id="SM00717">
    <property type="entry name" value="SANT"/>
    <property type="match status" value="2"/>
</dbReference>
<accession>R7Q4C5</accession>
<dbReference type="Gene3D" id="1.10.10.60">
    <property type="entry name" value="Homeodomain-like"/>
    <property type="match status" value="2"/>
</dbReference>
<evidence type="ECO:0000259" key="3">
    <source>
        <dbReference type="PROSITE" id="PS51294"/>
    </source>
</evidence>
<dbReference type="EMBL" id="HG001593">
    <property type="protein sequence ID" value="CDF32864.1"/>
    <property type="molecule type" value="Genomic_DNA"/>
</dbReference>
<dbReference type="Gramene" id="CDF32864">
    <property type="protein sequence ID" value="CDF32864"/>
    <property type="gene ID" value="CHC_T00001660001"/>
</dbReference>
<name>R7Q4C5_CHOCR</name>
<dbReference type="AlphaFoldDB" id="R7Q4C5"/>
<feature type="domain" description="HTH myb-type" evidence="3">
    <location>
        <begin position="20"/>
        <end position="77"/>
    </location>
</feature>
<feature type="region of interest" description="Disordered" evidence="1">
    <location>
        <begin position="404"/>
        <end position="435"/>
    </location>
</feature>
<feature type="region of interest" description="Disordered" evidence="1">
    <location>
        <begin position="179"/>
        <end position="203"/>
    </location>
</feature>
<dbReference type="GO" id="GO:0000981">
    <property type="term" value="F:DNA-binding transcription factor activity, RNA polymerase II-specific"/>
    <property type="evidence" value="ECO:0007669"/>
    <property type="project" value="TreeGrafter"/>
</dbReference>
<evidence type="ECO:0000256" key="1">
    <source>
        <dbReference type="SAM" id="MobiDB-lite"/>
    </source>
</evidence>
<dbReference type="GO" id="GO:0005634">
    <property type="term" value="C:nucleus"/>
    <property type="evidence" value="ECO:0007669"/>
    <property type="project" value="TreeGrafter"/>
</dbReference>
<evidence type="ECO:0000259" key="2">
    <source>
        <dbReference type="PROSITE" id="PS50090"/>
    </source>
</evidence>
<dbReference type="PROSITE" id="PS50090">
    <property type="entry name" value="MYB_LIKE"/>
    <property type="match status" value="2"/>
</dbReference>
<feature type="domain" description="HTH myb-type" evidence="3">
    <location>
        <begin position="78"/>
        <end position="132"/>
    </location>
</feature>
<dbReference type="OMA" id="RETHAKI"/>
<proteinExistence type="predicted"/>
<feature type="compositionally biased region" description="Polar residues" evidence="1">
    <location>
        <begin position="416"/>
        <end position="427"/>
    </location>
</feature>
<gene>
    <name evidence="4" type="ORF">CHC_T00001660001</name>
</gene>
<dbReference type="InterPro" id="IPR001005">
    <property type="entry name" value="SANT/Myb"/>
</dbReference>
<dbReference type="PANTHER" id="PTHR45614">
    <property type="entry name" value="MYB PROTEIN-RELATED"/>
    <property type="match status" value="1"/>
</dbReference>
<dbReference type="GeneID" id="17320381"/>
<dbReference type="SUPFAM" id="SSF46689">
    <property type="entry name" value="Homeodomain-like"/>
    <property type="match status" value="2"/>
</dbReference>
<dbReference type="InterPro" id="IPR017930">
    <property type="entry name" value="Myb_dom"/>
</dbReference>
<feature type="region of interest" description="Disordered" evidence="1">
    <location>
        <begin position="1"/>
        <end position="30"/>
    </location>
</feature>
<feature type="region of interest" description="Disordered" evidence="1">
    <location>
        <begin position="454"/>
        <end position="490"/>
    </location>
</feature>
<keyword evidence="5" id="KW-1185">Reference proteome</keyword>
<dbReference type="CDD" id="cd00167">
    <property type="entry name" value="SANT"/>
    <property type="match status" value="2"/>
</dbReference>
<evidence type="ECO:0000313" key="4">
    <source>
        <dbReference type="EMBL" id="CDF32864.1"/>
    </source>
</evidence>
<dbReference type="PROSITE" id="PS51294">
    <property type="entry name" value="HTH_MYB"/>
    <property type="match status" value="2"/>
</dbReference>
<organism evidence="4 5">
    <name type="scientific">Chondrus crispus</name>
    <name type="common">Carrageen Irish moss</name>
    <name type="synonym">Polymorpha crispa</name>
    <dbReference type="NCBI Taxonomy" id="2769"/>
    <lineage>
        <taxon>Eukaryota</taxon>
        <taxon>Rhodophyta</taxon>
        <taxon>Florideophyceae</taxon>
        <taxon>Rhodymeniophycidae</taxon>
        <taxon>Gigartinales</taxon>
        <taxon>Gigartinaceae</taxon>
        <taxon>Chondrus</taxon>
    </lineage>
</organism>